<dbReference type="Proteomes" id="UP000294656">
    <property type="component" value="Unassembled WGS sequence"/>
</dbReference>
<feature type="transmembrane region" description="Helical" evidence="1">
    <location>
        <begin position="59"/>
        <end position="84"/>
    </location>
</feature>
<keyword evidence="3" id="KW-1185">Reference proteome</keyword>
<dbReference type="AlphaFoldDB" id="A0A4R6MAT1"/>
<evidence type="ECO:0000256" key="1">
    <source>
        <dbReference type="SAM" id="Phobius"/>
    </source>
</evidence>
<dbReference type="EMBL" id="SNXC01000012">
    <property type="protein sequence ID" value="TDO97339.1"/>
    <property type="molecule type" value="Genomic_DNA"/>
</dbReference>
<name>A0A4R6MAT1_9GAMM</name>
<protein>
    <submittedName>
        <fullName evidence="2">Uncharacterized protein</fullName>
    </submittedName>
</protein>
<organism evidence="2 3">
    <name type="scientific">Marinomonas balearica</name>
    <dbReference type="NCBI Taxonomy" id="491947"/>
    <lineage>
        <taxon>Bacteria</taxon>
        <taxon>Pseudomonadati</taxon>
        <taxon>Pseudomonadota</taxon>
        <taxon>Gammaproteobacteria</taxon>
        <taxon>Oceanospirillales</taxon>
        <taxon>Oceanospirillaceae</taxon>
        <taxon>Marinomonas</taxon>
    </lineage>
</organism>
<reference evidence="2 3" key="1">
    <citation type="submission" date="2019-03" db="EMBL/GenBank/DDBJ databases">
        <title>Genomic Encyclopedia of Type Strains, Phase III (KMG-III): the genomes of soil and plant-associated and newly described type strains.</title>
        <authorList>
            <person name="Whitman W."/>
        </authorList>
    </citation>
    <scope>NUCLEOTIDE SEQUENCE [LARGE SCALE GENOMIC DNA]</scope>
    <source>
        <strain evidence="2 3">CECT 7378</strain>
    </source>
</reference>
<keyword evidence="1" id="KW-0812">Transmembrane</keyword>
<feature type="transmembrane region" description="Helical" evidence="1">
    <location>
        <begin position="96"/>
        <end position="113"/>
    </location>
</feature>
<evidence type="ECO:0000313" key="3">
    <source>
        <dbReference type="Proteomes" id="UP000294656"/>
    </source>
</evidence>
<gene>
    <name evidence="2" type="ORF">DFP79_2156</name>
</gene>
<sequence length="144" mass="15721">MKPSTSALFMRIVASLFAAYALLWATAPFAGINLPARLILDISDWPLDRLNQPLDRNTMWIVSIAAGLLGAIAVLFWRVVAPAIEAGNKAIMRSTLYAILVWYVIDGIGSVASGVVSNLVFNTVYLVLVIAPLVLTKYEREESL</sequence>
<dbReference type="OrthoDB" id="330925at2"/>
<dbReference type="RefSeq" id="WP_133503922.1">
    <property type="nucleotide sequence ID" value="NZ_SNXC01000012.1"/>
</dbReference>
<proteinExistence type="predicted"/>
<keyword evidence="1" id="KW-1133">Transmembrane helix</keyword>
<evidence type="ECO:0000313" key="2">
    <source>
        <dbReference type="EMBL" id="TDO97339.1"/>
    </source>
</evidence>
<keyword evidence="1" id="KW-0472">Membrane</keyword>
<comment type="caution">
    <text evidence="2">The sequence shown here is derived from an EMBL/GenBank/DDBJ whole genome shotgun (WGS) entry which is preliminary data.</text>
</comment>
<accession>A0A4R6MAT1</accession>